<protein>
    <submittedName>
        <fullName evidence="1">Uncharacterized protein</fullName>
    </submittedName>
</protein>
<proteinExistence type="predicted"/>
<reference evidence="1 2" key="1">
    <citation type="submission" date="2019-07" db="EMBL/GenBank/DDBJ databases">
        <title>WGS assembly of Gossypium mustelinum.</title>
        <authorList>
            <person name="Chen Z.J."/>
            <person name="Sreedasyam A."/>
            <person name="Ando A."/>
            <person name="Song Q."/>
            <person name="De L."/>
            <person name="Hulse-Kemp A."/>
            <person name="Ding M."/>
            <person name="Ye W."/>
            <person name="Kirkbride R."/>
            <person name="Jenkins J."/>
            <person name="Plott C."/>
            <person name="Lovell J."/>
            <person name="Lin Y.-M."/>
            <person name="Vaughn R."/>
            <person name="Liu B."/>
            <person name="Li W."/>
            <person name="Simpson S."/>
            <person name="Scheffler B."/>
            <person name="Saski C."/>
            <person name="Grover C."/>
            <person name="Hu G."/>
            <person name="Conover J."/>
            <person name="Carlson J."/>
            <person name="Shu S."/>
            <person name="Boston L."/>
            <person name="Williams M."/>
            <person name="Peterson D."/>
            <person name="Mcgee K."/>
            <person name="Jones D."/>
            <person name="Wendel J."/>
            <person name="Stelly D."/>
            <person name="Grimwood J."/>
            <person name="Schmutz J."/>
        </authorList>
    </citation>
    <scope>NUCLEOTIDE SEQUENCE [LARGE SCALE GENOMIC DNA]</scope>
    <source>
        <strain evidence="1">1408120.09</strain>
    </source>
</reference>
<dbReference type="AlphaFoldDB" id="A0A5D2X2V8"/>
<name>A0A5D2X2V8_GOSMU</name>
<evidence type="ECO:0000313" key="2">
    <source>
        <dbReference type="Proteomes" id="UP000323597"/>
    </source>
</evidence>
<evidence type="ECO:0000313" key="1">
    <source>
        <dbReference type="EMBL" id="TYJ08139.1"/>
    </source>
</evidence>
<organism evidence="1 2">
    <name type="scientific">Gossypium mustelinum</name>
    <name type="common">Cotton</name>
    <name type="synonym">Gossypium caicoense</name>
    <dbReference type="NCBI Taxonomy" id="34275"/>
    <lineage>
        <taxon>Eukaryota</taxon>
        <taxon>Viridiplantae</taxon>
        <taxon>Streptophyta</taxon>
        <taxon>Embryophyta</taxon>
        <taxon>Tracheophyta</taxon>
        <taxon>Spermatophyta</taxon>
        <taxon>Magnoliopsida</taxon>
        <taxon>eudicotyledons</taxon>
        <taxon>Gunneridae</taxon>
        <taxon>Pentapetalae</taxon>
        <taxon>rosids</taxon>
        <taxon>malvids</taxon>
        <taxon>Malvales</taxon>
        <taxon>Malvaceae</taxon>
        <taxon>Malvoideae</taxon>
        <taxon>Gossypium</taxon>
    </lineage>
</organism>
<keyword evidence="2" id="KW-1185">Reference proteome</keyword>
<gene>
    <name evidence="1" type="ORF">E1A91_A11G054200v1</name>
</gene>
<dbReference type="Proteomes" id="UP000323597">
    <property type="component" value="Chromosome A11"/>
</dbReference>
<sequence>MEGLLQAGSSYFYYKLRSSIDQTKVLVGEHTVNT</sequence>
<accession>A0A5D2X2V8</accession>
<dbReference type="EMBL" id="CM017646">
    <property type="protein sequence ID" value="TYJ08139.1"/>
    <property type="molecule type" value="Genomic_DNA"/>
</dbReference>